<feature type="transmembrane region" description="Helical" evidence="7">
    <location>
        <begin position="260"/>
        <end position="279"/>
    </location>
</feature>
<dbReference type="GO" id="GO:0015293">
    <property type="term" value="F:symporter activity"/>
    <property type="evidence" value="ECO:0007669"/>
    <property type="project" value="UniProtKB-KW"/>
</dbReference>
<keyword evidence="5 7" id="KW-1133">Transmembrane helix</keyword>
<evidence type="ECO:0000256" key="1">
    <source>
        <dbReference type="ARBA" id="ARBA00004141"/>
    </source>
</evidence>
<gene>
    <name evidence="8" type="ORF">TREES_T100008050</name>
</gene>
<dbReference type="GO" id="GO:0006820">
    <property type="term" value="P:monoatomic anion transport"/>
    <property type="evidence" value="ECO:0007669"/>
    <property type="project" value="TreeGrafter"/>
</dbReference>
<dbReference type="AlphaFoldDB" id="L8YAL7"/>
<keyword evidence="2" id="KW-0813">Transport</keyword>
<dbReference type="Pfam" id="PF07690">
    <property type="entry name" value="MFS_1"/>
    <property type="match status" value="2"/>
</dbReference>
<evidence type="ECO:0000313" key="8">
    <source>
        <dbReference type="EMBL" id="ELV13473.1"/>
    </source>
</evidence>
<dbReference type="EMBL" id="KB361180">
    <property type="protein sequence ID" value="ELV13473.1"/>
    <property type="molecule type" value="Genomic_DNA"/>
</dbReference>
<evidence type="ECO:0000313" key="9">
    <source>
        <dbReference type="Proteomes" id="UP000011518"/>
    </source>
</evidence>
<feature type="transmembrane region" description="Helical" evidence="7">
    <location>
        <begin position="125"/>
        <end position="144"/>
    </location>
</feature>
<dbReference type="Gene3D" id="1.20.1250.20">
    <property type="entry name" value="MFS general substrate transporter like domains"/>
    <property type="match status" value="3"/>
</dbReference>
<keyword evidence="9" id="KW-1185">Reference proteome</keyword>
<dbReference type="PANTHER" id="PTHR11662">
    <property type="entry name" value="SOLUTE CARRIER FAMILY 17"/>
    <property type="match status" value="1"/>
</dbReference>
<proteinExistence type="predicted"/>
<evidence type="ECO:0000256" key="7">
    <source>
        <dbReference type="SAM" id="Phobius"/>
    </source>
</evidence>
<protein>
    <submittedName>
        <fullName evidence="8">Putative small intestine sodium-dependent phosphate transport protein</fullName>
    </submittedName>
</protein>
<dbReference type="PANTHER" id="PTHR11662:SF284">
    <property type="entry name" value="SMALL INTESTINE URATE EXPORTER-RELATED"/>
    <property type="match status" value="1"/>
</dbReference>
<organism evidence="8 9">
    <name type="scientific">Tupaia chinensis</name>
    <name type="common">Chinese tree shrew</name>
    <name type="synonym">Tupaia belangeri chinensis</name>
    <dbReference type="NCBI Taxonomy" id="246437"/>
    <lineage>
        <taxon>Eukaryota</taxon>
        <taxon>Metazoa</taxon>
        <taxon>Chordata</taxon>
        <taxon>Craniata</taxon>
        <taxon>Vertebrata</taxon>
        <taxon>Euteleostomi</taxon>
        <taxon>Mammalia</taxon>
        <taxon>Eutheria</taxon>
        <taxon>Euarchontoglires</taxon>
        <taxon>Scandentia</taxon>
        <taxon>Tupaiidae</taxon>
        <taxon>Tupaia</taxon>
    </lineage>
</organism>
<feature type="transmembrane region" description="Helical" evidence="7">
    <location>
        <begin position="366"/>
        <end position="389"/>
    </location>
</feature>
<evidence type="ECO:0000256" key="3">
    <source>
        <dbReference type="ARBA" id="ARBA00022692"/>
    </source>
</evidence>
<feature type="transmembrane region" description="Helical" evidence="7">
    <location>
        <begin position="98"/>
        <end position="118"/>
    </location>
</feature>
<dbReference type="InterPro" id="IPR050382">
    <property type="entry name" value="MFS_Na/Anion_cotransporter"/>
</dbReference>
<evidence type="ECO:0000256" key="5">
    <source>
        <dbReference type="ARBA" id="ARBA00022989"/>
    </source>
</evidence>
<dbReference type="InterPro" id="IPR036259">
    <property type="entry name" value="MFS_trans_sf"/>
</dbReference>
<feature type="transmembrane region" description="Helical" evidence="7">
    <location>
        <begin position="401"/>
        <end position="420"/>
    </location>
</feature>
<dbReference type="STRING" id="246437.L8YAL7"/>
<keyword evidence="6 7" id="KW-0472">Membrane</keyword>
<dbReference type="InterPro" id="IPR011701">
    <property type="entry name" value="MFS"/>
</dbReference>
<name>L8YAL7_TUPCH</name>
<dbReference type="InParanoid" id="L8YAL7"/>
<reference evidence="9" key="2">
    <citation type="journal article" date="2013" name="Nat. Commun.">
        <title>Genome of the Chinese tree shrew.</title>
        <authorList>
            <person name="Fan Y."/>
            <person name="Huang Z.Y."/>
            <person name="Cao C.C."/>
            <person name="Chen C.S."/>
            <person name="Chen Y.X."/>
            <person name="Fan D.D."/>
            <person name="He J."/>
            <person name="Hou H.L."/>
            <person name="Hu L."/>
            <person name="Hu X.T."/>
            <person name="Jiang X.T."/>
            <person name="Lai R."/>
            <person name="Lang Y.S."/>
            <person name="Liang B."/>
            <person name="Liao S.G."/>
            <person name="Mu D."/>
            <person name="Ma Y.Y."/>
            <person name="Niu Y.Y."/>
            <person name="Sun X.Q."/>
            <person name="Xia J.Q."/>
            <person name="Xiao J."/>
            <person name="Xiong Z.Q."/>
            <person name="Xu L."/>
            <person name="Yang L."/>
            <person name="Zhang Y."/>
            <person name="Zhao W."/>
            <person name="Zhao X.D."/>
            <person name="Zheng Y.T."/>
            <person name="Zhou J.M."/>
            <person name="Zhu Y.B."/>
            <person name="Zhang G.J."/>
            <person name="Wang J."/>
            <person name="Yao Y.G."/>
        </authorList>
    </citation>
    <scope>NUCLEOTIDE SEQUENCE [LARGE SCALE GENOMIC DNA]</scope>
</reference>
<dbReference type="Proteomes" id="UP000011518">
    <property type="component" value="Unassembled WGS sequence"/>
</dbReference>
<evidence type="ECO:0000256" key="6">
    <source>
        <dbReference type="ARBA" id="ARBA00023136"/>
    </source>
</evidence>
<evidence type="ECO:0000256" key="2">
    <source>
        <dbReference type="ARBA" id="ARBA00022448"/>
    </source>
</evidence>
<feature type="transmembrane region" description="Helical" evidence="7">
    <location>
        <begin position="462"/>
        <end position="483"/>
    </location>
</feature>
<dbReference type="GO" id="GO:0016324">
    <property type="term" value="C:apical plasma membrane"/>
    <property type="evidence" value="ECO:0007669"/>
    <property type="project" value="TreeGrafter"/>
</dbReference>
<feature type="transmembrane region" description="Helical" evidence="7">
    <location>
        <begin position="233"/>
        <end position="254"/>
    </location>
</feature>
<accession>L8YAL7</accession>
<reference evidence="9" key="1">
    <citation type="submission" date="2012-07" db="EMBL/GenBank/DDBJ databases">
        <title>Genome of the Chinese tree shrew, a rising model animal genetically related to primates.</title>
        <authorList>
            <person name="Zhang G."/>
            <person name="Fan Y."/>
            <person name="Yao Y."/>
            <person name="Huang Z."/>
        </authorList>
    </citation>
    <scope>NUCLEOTIDE SEQUENCE [LARGE SCALE GENOMIC DNA]</scope>
</reference>
<dbReference type="GO" id="GO:0044341">
    <property type="term" value="P:sodium-dependent phosphate transport"/>
    <property type="evidence" value="ECO:0007669"/>
    <property type="project" value="TreeGrafter"/>
</dbReference>
<keyword evidence="4" id="KW-0769">Symport</keyword>
<comment type="subcellular location">
    <subcellularLocation>
        <location evidence="1">Membrane</location>
        <topology evidence="1">Multi-pass membrane protein</topology>
    </subcellularLocation>
</comment>
<dbReference type="SUPFAM" id="SSF103473">
    <property type="entry name" value="MFS general substrate transporter"/>
    <property type="match status" value="2"/>
</dbReference>
<keyword evidence="3 7" id="KW-0812">Transmembrane</keyword>
<feature type="transmembrane region" description="Helical" evidence="7">
    <location>
        <begin position="426"/>
        <end position="450"/>
    </location>
</feature>
<evidence type="ECO:0000256" key="4">
    <source>
        <dbReference type="ARBA" id="ARBA00022847"/>
    </source>
</evidence>
<dbReference type="FunFam" id="1.20.1250.20:FF:000003">
    <property type="entry name" value="Solute carrier family 17 member 3"/>
    <property type="match status" value="1"/>
</dbReference>
<sequence>MSTGTAVHGQGGNIAQDGNLDLALEGSPRKGFCAVRYWLAGLLCLCNCVIFTQDMSLSIAIPAMVNHTASPSGPNASAGSQDPPWDPVYDWGPDVQGVILSSSSYASFLAPIPAGYVAGVFGTKYVVGAGLVISSVLSLLIPWASDAGEAFLIVLRLFQGVAKVMVFTGQFAAWVRWAPPLERTQLTAIAQSALVKEQGLERSGLERSSCPPLCSTAQSGLPAGADPRAPGRVLAVSTGSPLGCFLIFFFGGLVCQTFGWPYVFYIFGGIGCACCLLWFPLFADDPMSHPFIDAHEKNYIACSLAQQDGPPGWSLPIKAMTKSLPLWAVTISFFCDSWNLQIMMAYLPTYISSVLQASLQDSGMLSALPCVAASVFVVLGGLLADWLLSRNILRLITIRKLFTLVGVLLSSAFLVSLPWAQFSQSLTVSLLVLHSVFSSLYQVGAGINFLDIAPRYSSFLRGLLQMFAQLSGAISPTVAGFFISQTFPALLWYPGTGIGPERGCSPE</sequence>
<feature type="transmembrane region" description="Helical" evidence="7">
    <location>
        <begin position="37"/>
        <end position="65"/>
    </location>
</feature>
<dbReference type="FunCoup" id="L8YAL7">
    <property type="interactions" value="23"/>
</dbReference>